<feature type="signal peptide" evidence="1">
    <location>
        <begin position="1"/>
        <end position="25"/>
    </location>
</feature>
<protein>
    <submittedName>
        <fullName evidence="2">Uncharacterized protein</fullName>
    </submittedName>
</protein>
<keyword evidence="3" id="KW-1185">Reference proteome</keyword>
<feature type="chain" id="PRO_5047517272" evidence="1">
    <location>
        <begin position="26"/>
        <end position="138"/>
    </location>
</feature>
<evidence type="ECO:0000313" key="3">
    <source>
        <dbReference type="Proteomes" id="UP001628091"/>
    </source>
</evidence>
<dbReference type="RefSeq" id="WP_407866557.1">
    <property type="nucleotide sequence ID" value="NZ_BAAFZP010000002.1"/>
</dbReference>
<name>A0ABQ0H553_9HYPH</name>
<sequence length="138" mass="14218">MYKWMIIASTVTALSLPFPAGVAFAQDSAQSPPKSSEKDNSNLCINASAGEVYGGYVTSVAPGWPGNNGIGSPVGSIAITFKGDTNPNNGVWMYSAPSLNTDLGNALYSSLMTALVSGMHSQIRCTGDGTFSFINVGG</sequence>
<proteinExistence type="predicted"/>
<gene>
    <name evidence="2" type="ORF">PPNSA23_40010</name>
</gene>
<organism evidence="2 3">
    <name type="scientific">Phyllobacterium phragmitis</name>
    <dbReference type="NCBI Taxonomy" id="2670329"/>
    <lineage>
        <taxon>Bacteria</taxon>
        <taxon>Pseudomonadati</taxon>
        <taxon>Pseudomonadota</taxon>
        <taxon>Alphaproteobacteria</taxon>
        <taxon>Hyphomicrobiales</taxon>
        <taxon>Phyllobacteriaceae</taxon>
        <taxon>Phyllobacterium</taxon>
    </lineage>
</organism>
<dbReference type="EMBL" id="BAAFZP010000002">
    <property type="protein sequence ID" value="GAB1584058.1"/>
    <property type="molecule type" value="Genomic_DNA"/>
</dbReference>
<evidence type="ECO:0000256" key="1">
    <source>
        <dbReference type="SAM" id="SignalP"/>
    </source>
</evidence>
<reference evidence="2 3" key="1">
    <citation type="submission" date="2024-10" db="EMBL/GenBank/DDBJ databases">
        <title>Isolation, draft genome sequencing and identification of Phyllobacterium sp. NSA23, isolated from leaf soil.</title>
        <authorList>
            <person name="Akita H."/>
        </authorList>
    </citation>
    <scope>NUCLEOTIDE SEQUENCE [LARGE SCALE GENOMIC DNA]</scope>
    <source>
        <strain evidence="2 3">NSA23</strain>
    </source>
</reference>
<evidence type="ECO:0000313" key="2">
    <source>
        <dbReference type="EMBL" id="GAB1584058.1"/>
    </source>
</evidence>
<keyword evidence="1" id="KW-0732">Signal</keyword>
<accession>A0ABQ0H553</accession>
<comment type="caution">
    <text evidence="2">The sequence shown here is derived from an EMBL/GenBank/DDBJ whole genome shotgun (WGS) entry which is preliminary data.</text>
</comment>
<dbReference type="Proteomes" id="UP001628091">
    <property type="component" value="Unassembled WGS sequence"/>
</dbReference>